<gene>
    <name evidence="1" type="ORF">AGR4A_Cc30061</name>
</gene>
<accession>A0A822UYS5</accession>
<proteinExistence type="predicted"/>
<reference evidence="1 2" key="1">
    <citation type="submission" date="2016-01" db="EMBL/GenBank/DDBJ databases">
        <authorList>
            <person name="Regsiter A."/>
            <person name="william w."/>
        </authorList>
    </citation>
    <scope>NUCLEOTIDE SEQUENCE [LARGE SCALE GENOMIC DNA]</scope>
    <source>
        <strain evidence="1 2">B6</strain>
    </source>
</reference>
<protein>
    <submittedName>
        <fullName evidence="1">Uncharacterized protein</fullName>
    </submittedName>
</protein>
<sequence>MKRIRHGDPETEKAGDVSIAGVGKFDIA</sequence>
<dbReference type="Proteomes" id="UP000192074">
    <property type="component" value="Unassembled WGS sequence"/>
</dbReference>
<comment type="caution">
    <text evidence="1">The sequence shown here is derived from an EMBL/GenBank/DDBJ whole genome shotgun (WGS) entry which is preliminary data.</text>
</comment>
<dbReference type="EMBL" id="FCNL01000020">
    <property type="protein sequence ID" value="CVI17795.1"/>
    <property type="molecule type" value="Genomic_DNA"/>
</dbReference>
<organism evidence="1 2">
    <name type="scientific">Agrobacterium tumefaciens str. B6</name>
    <dbReference type="NCBI Taxonomy" id="1183423"/>
    <lineage>
        <taxon>Bacteria</taxon>
        <taxon>Pseudomonadati</taxon>
        <taxon>Pseudomonadota</taxon>
        <taxon>Alphaproteobacteria</taxon>
        <taxon>Hyphomicrobiales</taxon>
        <taxon>Rhizobiaceae</taxon>
        <taxon>Rhizobium/Agrobacterium group</taxon>
        <taxon>Agrobacterium</taxon>
        <taxon>Agrobacterium tumefaciens complex</taxon>
    </lineage>
</organism>
<name>A0A822UYS5_AGRTU</name>
<evidence type="ECO:0000313" key="1">
    <source>
        <dbReference type="EMBL" id="CVI17795.1"/>
    </source>
</evidence>
<dbReference type="AlphaFoldDB" id="A0A822UYS5"/>
<evidence type="ECO:0000313" key="2">
    <source>
        <dbReference type="Proteomes" id="UP000192074"/>
    </source>
</evidence>